<dbReference type="InterPro" id="IPR018482">
    <property type="entry name" value="Znf-C4H2"/>
</dbReference>
<dbReference type="AlphaFoldDB" id="A0AAD5S232"/>
<protein>
    <submittedName>
        <fullName evidence="3">Uncharacterized protein</fullName>
    </submittedName>
</protein>
<dbReference type="GO" id="GO:0005634">
    <property type="term" value="C:nucleus"/>
    <property type="evidence" value="ECO:0007669"/>
    <property type="project" value="TreeGrafter"/>
</dbReference>
<organism evidence="3 4">
    <name type="scientific">Rhizophlyctis rosea</name>
    <dbReference type="NCBI Taxonomy" id="64517"/>
    <lineage>
        <taxon>Eukaryota</taxon>
        <taxon>Fungi</taxon>
        <taxon>Fungi incertae sedis</taxon>
        <taxon>Chytridiomycota</taxon>
        <taxon>Chytridiomycota incertae sedis</taxon>
        <taxon>Chytridiomycetes</taxon>
        <taxon>Rhizophlyctidales</taxon>
        <taxon>Rhizophlyctidaceae</taxon>
        <taxon>Rhizophlyctis</taxon>
    </lineage>
</organism>
<dbReference type="Pfam" id="PF10146">
    <property type="entry name" value="zf-C4H2"/>
    <property type="match status" value="1"/>
</dbReference>
<comment type="caution">
    <text evidence="3">The sequence shown here is derived from an EMBL/GenBank/DDBJ whole genome shotgun (WGS) entry which is preliminary data.</text>
</comment>
<dbReference type="Proteomes" id="UP001212841">
    <property type="component" value="Unassembled WGS sequence"/>
</dbReference>
<accession>A0AAD5S232</accession>
<evidence type="ECO:0000256" key="2">
    <source>
        <dbReference type="SAM" id="MobiDB-lite"/>
    </source>
</evidence>
<keyword evidence="4" id="KW-1185">Reference proteome</keyword>
<evidence type="ECO:0000313" key="3">
    <source>
        <dbReference type="EMBL" id="KAJ3031305.1"/>
    </source>
</evidence>
<dbReference type="PANTHER" id="PTHR31058:SF2">
    <property type="entry name" value="ZINC FINGER C4H2 DOMAIN-CONTAINING PROTEIN"/>
    <property type="match status" value="1"/>
</dbReference>
<reference evidence="3" key="1">
    <citation type="submission" date="2020-05" db="EMBL/GenBank/DDBJ databases">
        <title>Phylogenomic resolution of chytrid fungi.</title>
        <authorList>
            <person name="Stajich J.E."/>
            <person name="Amses K."/>
            <person name="Simmons R."/>
            <person name="Seto K."/>
            <person name="Myers J."/>
            <person name="Bonds A."/>
            <person name="Quandt C.A."/>
            <person name="Barry K."/>
            <person name="Liu P."/>
            <person name="Grigoriev I."/>
            <person name="Longcore J.E."/>
            <person name="James T.Y."/>
        </authorList>
    </citation>
    <scope>NUCLEOTIDE SEQUENCE</scope>
    <source>
        <strain evidence="3">JEL0318</strain>
    </source>
</reference>
<gene>
    <name evidence="3" type="ORF">HK097_005470</name>
</gene>
<keyword evidence="1" id="KW-0175">Coiled coil</keyword>
<feature type="region of interest" description="Disordered" evidence="2">
    <location>
        <begin position="141"/>
        <end position="198"/>
    </location>
</feature>
<feature type="compositionally biased region" description="Gly residues" evidence="2">
    <location>
        <begin position="152"/>
        <end position="165"/>
    </location>
</feature>
<sequence length="198" mass="21788">MENLHALHYLRTKTLALQKSKSSLIETTQTLERQDALLKEISSEKHALQRERDFLLANLKQISQDILDLSKTYTLLADSRSKTSSLLTTLQTTDYDPLKQQVDSLRLNHNLPKLPNLSEELESEMASYLSKRRERWLHSGLLDEGGTSSSGSGSGGVGSGNGGNGREVDQQPLVEVVPVTTPPPEVGPKVQKTKIDGA</sequence>
<evidence type="ECO:0000313" key="4">
    <source>
        <dbReference type="Proteomes" id="UP001212841"/>
    </source>
</evidence>
<dbReference type="EMBL" id="JADGJD010002568">
    <property type="protein sequence ID" value="KAJ3031305.1"/>
    <property type="molecule type" value="Genomic_DNA"/>
</dbReference>
<proteinExistence type="predicted"/>
<feature type="coiled-coil region" evidence="1">
    <location>
        <begin position="31"/>
        <end position="65"/>
    </location>
</feature>
<evidence type="ECO:0000256" key="1">
    <source>
        <dbReference type="SAM" id="Coils"/>
    </source>
</evidence>
<dbReference type="PANTHER" id="PTHR31058">
    <property type="entry name" value="ZINC FINGER C4H2 DOMAIN-CONTAINING PROTEIN"/>
    <property type="match status" value="1"/>
</dbReference>
<name>A0AAD5S232_9FUNG</name>